<evidence type="ECO:0000256" key="1">
    <source>
        <dbReference type="PROSITE-ProRule" id="PRU00339"/>
    </source>
</evidence>
<feature type="domain" description="LysM" evidence="3">
    <location>
        <begin position="549"/>
        <end position="593"/>
    </location>
</feature>
<dbReference type="SMART" id="SM00257">
    <property type="entry name" value="LysM"/>
    <property type="match status" value="2"/>
</dbReference>
<dbReference type="Proteomes" id="UP001447008">
    <property type="component" value="Unassembled WGS sequence"/>
</dbReference>
<accession>A0ABU9MZR1</accession>
<dbReference type="InterPro" id="IPR018392">
    <property type="entry name" value="LysM"/>
</dbReference>
<evidence type="ECO:0000256" key="2">
    <source>
        <dbReference type="SAM" id="MobiDB-lite"/>
    </source>
</evidence>
<name>A0ABU9MZR1_9GAMM</name>
<keyword evidence="1" id="KW-0802">TPR repeat</keyword>
<evidence type="ECO:0000313" key="5">
    <source>
        <dbReference type="Proteomes" id="UP001447008"/>
    </source>
</evidence>
<dbReference type="SMART" id="SM00028">
    <property type="entry name" value="TPR"/>
    <property type="match status" value="4"/>
</dbReference>
<reference evidence="4 5" key="1">
    <citation type="submission" date="2024-03" db="EMBL/GenBank/DDBJ databases">
        <title>Pseudoalteromonas qingdaonensis sp. nov., isolated from the intestines of marine benthic organisms.</title>
        <authorList>
            <person name="Lin X."/>
            <person name="Fang S."/>
            <person name="Hu X."/>
        </authorList>
    </citation>
    <scope>NUCLEOTIDE SEQUENCE [LARGE SCALE GENOMIC DNA]</scope>
    <source>
        <strain evidence="4 5">YIC-827</strain>
    </source>
</reference>
<feature type="region of interest" description="Disordered" evidence="2">
    <location>
        <begin position="387"/>
        <end position="466"/>
    </location>
</feature>
<dbReference type="Pfam" id="PF13431">
    <property type="entry name" value="TPR_17"/>
    <property type="match status" value="1"/>
</dbReference>
<dbReference type="NCBIfam" id="TIGR02521">
    <property type="entry name" value="type_IV_pilW"/>
    <property type="match status" value="1"/>
</dbReference>
<dbReference type="InterPro" id="IPR019734">
    <property type="entry name" value="TPR_rpt"/>
</dbReference>
<feature type="compositionally biased region" description="Low complexity" evidence="2">
    <location>
        <begin position="389"/>
        <end position="401"/>
    </location>
</feature>
<dbReference type="PROSITE" id="PS51782">
    <property type="entry name" value="LYSM"/>
    <property type="match status" value="2"/>
</dbReference>
<dbReference type="InterPro" id="IPR011990">
    <property type="entry name" value="TPR-like_helical_dom_sf"/>
</dbReference>
<protein>
    <submittedName>
        <fullName evidence="4">Type IV pilus biogenesis/stability protein PilW</fullName>
    </submittedName>
</protein>
<comment type="caution">
    <text evidence="4">The sequence shown here is derived from an EMBL/GenBank/DDBJ whole genome shotgun (WGS) entry which is preliminary data.</text>
</comment>
<dbReference type="PANTHER" id="PTHR33734:SF22">
    <property type="entry name" value="MEMBRANE-BOUND LYTIC MUREIN TRANSGLYCOSYLASE D"/>
    <property type="match status" value="1"/>
</dbReference>
<dbReference type="PROSITE" id="PS50293">
    <property type="entry name" value="TPR_REGION"/>
    <property type="match status" value="1"/>
</dbReference>
<feature type="compositionally biased region" description="Polar residues" evidence="2">
    <location>
        <begin position="406"/>
        <end position="415"/>
    </location>
</feature>
<dbReference type="Gene3D" id="3.10.350.10">
    <property type="entry name" value="LysM domain"/>
    <property type="match status" value="2"/>
</dbReference>
<dbReference type="Pfam" id="PF01476">
    <property type="entry name" value="LysM"/>
    <property type="match status" value="2"/>
</dbReference>
<dbReference type="EMBL" id="JBCGCU010000008">
    <property type="protein sequence ID" value="MEM0515540.1"/>
    <property type="molecule type" value="Genomic_DNA"/>
</dbReference>
<dbReference type="InterPro" id="IPR036779">
    <property type="entry name" value="LysM_dom_sf"/>
</dbReference>
<proteinExistence type="predicted"/>
<feature type="domain" description="LysM" evidence="3">
    <location>
        <begin position="598"/>
        <end position="642"/>
    </location>
</feature>
<keyword evidence="5" id="KW-1185">Reference proteome</keyword>
<dbReference type="SUPFAM" id="SSF54106">
    <property type="entry name" value="LysM domain"/>
    <property type="match status" value="2"/>
</dbReference>
<feature type="compositionally biased region" description="Low complexity" evidence="2">
    <location>
        <begin position="420"/>
        <end position="437"/>
    </location>
</feature>
<dbReference type="PROSITE" id="PS50005">
    <property type="entry name" value="TPR"/>
    <property type="match status" value="1"/>
</dbReference>
<dbReference type="RefSeq" id="WP_342678269.1">
    <property type="nucleotide sequence ID" value="NZ_JBCGCU010000008.1"/>
</dbReference>
<dbReference type="SUPFAM" id="SSF48452">
    <property type="entry name" value="TPR-like"/>
    <property type="match status" value="1"/>
</dbReference>
<organism evidence="4 5">
    <name type="scientific">Pseudoalteromonas qingdaonensis</name>
    <dbReference type="NCBI Taxonomy" id="3131913"/>
    <lineage>
        <taxon>Bacteria</taxon>
        <taxon>Pseudomonadati</taxon>
        <taxon>Pseudomonadota</taxon>
        <taxon>Gammaproteobacteria</taxon>
        <taxon>Alteromonadales</taxon>
        <taxon>Pseudoalteromonadaceae</taxon>
        <taxon>Pseudoalteromonas</taxon>
    </lineage>
</organism>
<evidence type="ECO:0000313" key="4">
    <source>
        <dbReference type="EMBL" id="MEM0515540.1"/>
    </source>
</evidence>
<dbReference type="InterPro" id="IPR013360">
    <property type="entry name" value="Pilus_4_PilW"/>
</dbReference>
<dbReference type="PROSITE" id="PS51257">
    <property type="entry name" value="PROKAR_LIPOPROTEIN"/>
    <property type="match status" value="1"/>
</dbReference>
<dbReference type="PANTHER" id="PTHR33734">
    <property type="entry name" value="LYSM DOMAIN-CONTAINING GPI-ANCHORED PROTEIN 2"/>
    <property type="match status" value="1"/>
</dbReference>
<sequence>MRKLLATSISLLALGGCVTESTYVGSDKPVVEKKINNVEAARTRISLALNYLSQGDSTQAKYNLERAAKFAPELPEVHYSIAYYYQQVGEKQRAKDAYEKALSIEPNDPNTLNNYGVFLCDIGEYELAVDKFMAAIEVPSYLRVAESYENLALCALEFNKFDAAESFLEDSLQHSSLRPSSLLNLAAVKYAKSDFHNAQQVLKRYERTGRVTSRSLLLGYLIQDRMGHIEDARKLSETITVTYPSSIEARIIREQRYSASEFERLRDQYRRYKLSELQEGMEDNHIVAKPKIKVVKKKASAESEASDVVLTAAAPAAEFVETPVASVADETAAEVTAEVVDTVAEQTDVKAEAEPSTESAELEAVAQEAETALETLPETLDEVAEEAAAESSVVENQASEQMAAVATTSEQTTEAANELVSEPAASAQSAEQELVSEVKPSTELSAEPASEKSDESSLTTLAEQKDQLQSELAREFASIQLAENVTAEDQPEDKDMSEQLVANSAELEEAAESNEQVEDMSPAAEEVTSKAKVVEQMAVANTASKKEIPYHVIQRGENLFSISTRYNIRLSSLRKWNNLASADHVQVGRKIYLQQVHNYHTVVGGDTLSEISLKYNVRMEKLMEWNLLEENSKLVPGDKIYIADPKNYRL</sequence>
<evidence type="ECO:0000259" key="3">
    <source>
        <dbReference type="PROSITE" id="PS51782"/>
    </source>
</evidence>
<feature type="repeat" description="TPR" evidence="1">
    <location>
        <begin position="75"/>
        <end position="108"/>
    </location>
</feature>
<dbReference type="CDD" id="cd00118">
    <property type="entry name" value="LysM"/>
    <property type="match status" value="2"/>
</dbReference>
<dbReference type="Gene3D" id="1.25.40.10">
    <property type="entry name" value="Tetratricopeptide repeat domain"/>
    <property type="match status" value="1"/>
</dbReference>
<gene>
    <name evidence="4" type="primary">pilW</name>
    <name evidence="4" type="ORF">WCN91_08970</name>
</gene>